<gene>
    <name evidence="6" type="ORF">A2849_01045</name>
</gene>
<protein>
    <recommendedName>
        <fullName evidence="5">Aspartate/glutamate/uridylate kinase domain-containing protein</fullName>
    </recommendedName>
</protein>
<dbReference type="InterPro" id="IPR001057">
    <property type="entry name" value="Glu/AcGlu_kinase"/>
</dbReference>
<evidence type="ECO:0000256" key="1">
    <source>
        <dbReference type="ARBA" id="ARBA00022679"/>
    </source>
</evidence>
<reference evidence="6 7" key="1">
    <citation type="journal article" date="2016" name="Nat. Commun.">
        <title>Thousands of microbial genomes shed light on interconnected biogeochemical processes in an aquifer system.</title>
        <authorList>
            <person name="Anantharaman K."/>
            <person name="Brown C.T."/>
            <person name="Hug L.A."/>
            <person name="Sharon I."/>
            <person name="Castelle C.J."/>
            <person name="Probst A.J."/>
            <person name="Thomas B.C."/>
            <person name="Singh A."/>
            <person name="Wilkins M.J."/>
            <person name="Karaoz U."/>
            <person name="Brodie E.L."/>
            <person name="Williams K.H."/>
            <person name="Hubbard S.S."/>
            <person name="Banfield J.F."/>
        </authorList>
    </citation>
    <scope>NUCLEOTIDE SEQUENCE [LARGE SCALE GENOMIC DNA]</scope>
</reference>
<evidence type="ECO:0000313" key="7">
    <source>
        <dbReference type="Proteomes" id="UP000178121"/>
    </source>
</evidence>
<dbReference type="GO" id="GO:0005524">
    <property type="term" value="F:ATP binding"/>
    <property type="evidence" value="ECO:0007669"/>
    <property type="project" value="UniProtKB-KW"/>
</dbReference>
<dbReference type="Pfam" id="PF00696">
    <property type="entry name" value="AA_kinase"/>
    <property type="match status" value="1"/>
</dbReference>
<keyword evidence="3" id="KW-0418">Kinase</keyword>
<evidence type="ECO:0000256" key="4">
    <source>
        <dbReference type="ARBA" id="ARBA00022840"/>
    </source>
</evidence>
<dbReference type="PANTHER" id="PTHR43654:SF3">
    <property type="entry name" value="GLUTAMATE 5-KINASE"/>
    <property type="match status" value="1"/>
</dbReference>
<proteinExistence type="predicted"/>
<accession>A0A1G2M8W5</accession>
<dbReference type="EMBL" id="MHRI01000030">
    <property type="protein sequence ID" value="OHA20345.1"/>
    <property type="molecule type" value="Genomic_DNA"/>
</dbReference>
<evidence type="ECO:0000259" key="5">
    <source>
        <dbReference type="Pfam" id="PF00696"/>
    </source>
</evidence>
<evidence type="ECO:0000256" key="2">
    <source>
        <dbReference type="ARBA" id="ARBA00022741"/>
    </source>
</evidence>
<dbReference type="SUPFAM" id="SSF53633">
    <property type="entry name" value="Carbamate kinase-like"/>
    <property type="match status" value="1"/>
</dbReference>
<keyword evidence="1" id="KW-0808">Transferase</keyword>
<feature type="domain" description="Aspartate/glutamate/uridylate kinase" evidence="5">
    <location>
        <begin position="6"/>
        <end position="233"/>
    </location>
</feature>
<dbReference type="Gene3D" id="3.40.1160.10">
    <property type="entry name" value="Acetylglutamate kinase-like"/>
    <property type="match status" value="1"/>
</dbReference>
<organism evidence="6 7">
    <name type="scientific">Candidatus Taylorbacteria bacterium RIFCSPHIGHO2_01_FULL_51_15</name>
    <dbReference type="NCBI Taxonomy" id="1802304"/>
    <lineage>
        <taxon>Bacteria</taxon>
        <taxon>Candidatus Tayloriibacteriota</taxon>
    </lineage>
</organism>
<evidence type="ECO:0000256" key="3">
    <source>
        <dbReference type="ARBA" id="ARBA00022777"/>
    </source>
</evidence>
<dbReference type="InterPro" id="IPR036393">
    <property type="entry name" value="AceGlu_kinase-like_sf"/>
</dbReference>
<name>A0A1G2M8W5_9BACT</name>
<comment type="caution">
    <text evidence="6">The sequence shown here is derived from an EMBL/GenBank/DDBJ whole genome shotgun (WGS) entry which is preliminary data.</text>
</comment>
<dbReference type="InterPro" id="IPR001048">
    <property type="entry name" value="Asp/Glu/Uridylate_kinase"/>
</dbReference>
<dbReference type="GO" id="GO:0005829">
    <property type="term" value="C:cytosol"/>
    <property type="evidence" value="ECO:0007669"/>
    <property type="project" value="TreeGrafter"/>
</dbReference>
<dbReference type="PRINTS" id="PR00474">
    <property type="entry name" value="GLU5KINASE"/>
</dbReference>
<keyword evidence="2" id="KW-0547">Nucleotide-binding</keyword>
<dbReference type="GO" id="GO:0004349">
    <property type="term" value="F:glutamate 5-kinase activity"/>
    <property type="evidence" value="ECO:0007669"/>
    <property type="project" value="TreeGrafter"/>
</dbReference>
<dbReference type="Proteomes" id="UP000178121">
    <property type="component" value="Unassembled WGS sequence"/>
</dbReference>
<dbReference type="AlphaFoldDB" id="A0A1G2M8W5"/>
<evidence type="ECO:0000313" key="6">
    <source>
        <dbReference type="EMBL" id="OHA20345.1"/>
    </source>
</evidence>
<dbReference type="PANTHER" id="PTHR43654">
    <property type="entry name" value="GLUTAMATE 5-KINASE"/>
    <property type="match status" value="1"/>
</dbReference>
<keyword evidence="4" id="KW-0067">ATP-binding</keyword>
<sequence length="254" mass="27058">MSTPRTVVIKVGTDVLKDLFAFSLIARQIAELKRTGVGAILVSSGGVIAGSDYLTFIGGDPYAYQKRVLASIGARSLLNRWGEAFALDRLAVAQFYITYGNLRFRGERESIRSALRKLAFDTLVVPLVNENDIVSGVEISKMAQGLGDNDRLARIIANLVRATGIAFVTVRGGVYTANPDSDASATLLPYIDASRQFRGGRHNAGTSRNGVGGMGSKVRQASICARKGMEAGIIGPSDIIQFFDGRGVGTKVAV</sequence>